<dbReference type="PANTHER" id="PTHR46409">
    <property type="entry name" value="HTH PSQ-TYPE DOMAIN-CONTAINING PROTEIN"/>
    <property type="match status" value="1"/>
</dbReference>
<gene>
    <name evidence="1" type="ORF">PSYICH_LOCUS461</name>
</gene>
<keyword evidence="2" id="KW-1185">Reference proteome</keyword>
<dbReference type="AlphaFoldDB" id="A0A9P0CGQ9"/>
<organism evidence="1 2">
    <name type="scientific">Psylliodes chrysocephalus</name>
    <dbReference type="NCBI Taxonomy" id="3402493"/>
    <lineage>
        <taxon>Eukaryota</taxon>
        <taxon>Metazoa</taxon>
        <taxon>Ecdysozoa</taxon>
        <taxon>Arthropoda</taxon>
        <taxon>Hexapoda</taxon>
        <taxon>Insecta</taxon>
        <taxon>Pterygota</taxon>
        <taxon>Neoptera</taxon>
        <taxon>Endopterygota</taxon>
        <taxon>Coleoptera</taxon>
        <taxon>Polyphaga</taxon>
        <taxon>Cucujiformia</taxon>
        <taxon>Chrysomeloidea</taxon>
        <taxon>Chrysomelidae</taxon>
        <taxon>Galerucinae</taxon>
        <taxon>Alticini</taxon>
        <taxon>Psylliodes</taxon>
    </lineage>
</organism>
<dbReference type="EMBL" id="OV651813">
    <property type="protein sequence ID" value="CAH1098874.1"/>
    <property type="molecule type" value="Genomic_DNA"/>
</dbReference>
<dbReference type="Proteomes" id="UP001153636">
    <property type="component" value="Chromosome 1"/>
</dbReference>
<evidence type="ECO:0000313" key="2">
    <source>
        <dbReference type="Proteomes" id="UP001153636"/>
    </source>
</evidence>
<reference evidence="1" key="1">
    <citation type="submission" date="2022-01" db="EMBL/GenBank/DDBJ databases">
        <authorList>
            <person name="King R."/>
        </authorList>
    </citation>
    <scope>NUCLEOTIDE SEQUENCE</scope>
</reference>
<name>A0A9P0CGQ9_9CUCU</name>
<evidence type="ECO:0000313" key="1">
    <source>
        <dbReference type="EMBL" id="CAH1098874.1"/>
    </source>
</evidence>
<dbReference type="PANTHER" id="PTHR46409:SF1">
    <property type="entry name" value="HTH PSQ-TYPE DOMAIN-CONTAINING PROTEIN"/>
    <property type="match status" value="1"/>
</dbReference>
<accession>A0A9P0CGQ9</accession>
<dbReference type="OrthoDB" id="6617942at2759"/>
<proteinExistence type="predicted"/>
<protein>
    <submittedName>
        <fullName evidence="1">Uncharacterized protein</fullName>
    </submittedName>
</protein>
<sequence length="190" mass="22302">MYNDFLVLHPIFTPRLGTNSDKKQGINCTSGSLHVFKTIELSQYLRDDLKSIVDTLIQRNAYFIHPENIILCMLTDTREWVRELPLRRILKARKTSRETVEVRHFVVPENNFSATDYFELIYWNECDVTPPPGLRDFTDDNLRDLTNEIEIPDFDFPKFPCPTQSVERCVKLVEELSLFIGPESRDSFIR</sequence>